<keyword evidence="13 17" id="KW-1015">Disulfide bond</keyword>
<dbReference type="PROSITE" id="PS51164">
    <property type="entry name" value="CBM1_2"/>
    <property type="match status" value="1"/>
</dbReference>
<comment type="catalytic activity">
    <reaction evidence="17">
        <text>[(1-&gt;4)-beta-D-glucosyl]n+m + reduced acceptor + O2 = 4-dehydro-beta-D-glucosyl-[(1-&gt;4)-beta-D-glucosyl]n-1 + [(1-&gt;4)-beta-D-glucosyl]m + acceptor + H2O.</text>
        <dbReference type="EC" id="1.14.99.56"/>
    </reaction>
</comment>
<keyword evidence="9" id="KW-0560">Oxidoreductase</keyword>
<dbReference type="PROSITE" id="PS00562">
    <property type="entry name" value="CBM1_1"/>
    <property type="match status" value="1"/>
</dbReference>
<dbReference type="PANTHER" id="PTHR33353">
    <property type="entry name" value="PUTATIVE (AFU_ORTHOLOGUE AFUA_1G12560)-RELATED"/>
    <property type="match status" value="1"/>
</dbReference>
<gene>
    <name evidence="21" type="ORF">CTheo_3485</name>
</gene>
<dbReference type="AlphaFoldDB" id="A0A5N5QNG4"/>
<keyword evidence="3 17" id="KW-0964">Secreted</keyword>
<keyword evidence="5" id="KW-0479">Metal-binding</keyword>
<dbReference type="SMART" id="SM00236">
    <property type="entry name" value="fCBD"/>
    <property type="match status" value="1"/>
</dbReference>
<reference evidence="21 22" key="1">
    <citation type="journal article" date="2019" name="Fungal Biol. Biotechnol.">
        <title>Draft genome sequence of fastidious pathogen Ceratobasidium theobromae, which causes vascular-streak dieback in Theobroma cacao.</title>
        <authorList>
            <person name="Ali S.S."/>
            <person name="Asman A."/>
            <person name="Shao J."/>
            <person name="Firmansyah A.P."/>
            <person name="Susilo A.W."/>
            <person name="Rosmana A."/>
            <person name="McMahon P."/>
            <person name="Junaid M."/>
            <person name="Guest D."/>
            <person name="Kheng T.Y."/>
            <person name="Meinhardt L.W."/>
            <person name="Bailey B.A."/>
        </authorList>
    </citation>
    <scope>NUCLEOTIDE SEQUENCE [LARGE SCALE GENOMIC DNA]</scope>
    <source>
        <strain evidence="21 22">CT2</strain>
    </source>
</reference>
<dbReference type="OrthoDB" id="1077582at2759"/>
<dbReference type="GO" id="GO:0016020">
    <property type="term" value="C:membrane"/>
    <property type="evidence" value="ECO:0007669"/>
    <property type="project" value="UniProtKB-SubCell"/>
</dbReference>
<dbReference type="GO" id="GO:0004497">
    <property type="term" value="F:monooxygenase activity"/>
    <property type="evidence" value="ECO:0007669"/>
    <property type="project" value="UniProtKB-KW"/>
</dbReference>
<feature type="transmembrane region" description="Helical" evidence="19">
    <location>
        <begin position="299"/>
        <end position="320"/>
    </location>
</feature>
<organism evidence="21 22">
    <name type="scientific">Ceratobasidium theobromae</name>
    <dbReference type="NCBI Taxonomy" id="1582974"/>
    <lineage>
        <taxon>Eukaryota</taxon>
        <taxon>Fungi</taxon>
        <taxon>Dikarya</taxon>
        <taxon>Basidiomycota</taxon>
        <taxon>Agaricomycotina</taxon>
        <taxon>Agaricomycetes</taxon>
        <taxon>Cantharellales</taxon>
        <taxon>Ceratobasidiaceae</taxon>
        <taxon>Ceratobasidium</taxon>
    </lineage>
</organism>
<dbReference type="Pfam" id="PF13813">
    <property type="entry name" value="MBOAT_2"/>
    <property type="match status" value="1"/>
</dbReference>
<evidence type="ECO:0000256" key="9">
    <source>
        <dbReference type="ARBA" id="ARBA00023002"/>
    </source>
</evidence>
<evidence type="ECO:0000256" key="6">
    <source>
        <dbReference type="ARBA" id="ARBA00022729"/>
    </source>
</evidence>
<keyword evidence="21" id="KW-0808">Transferase</keyword>
<keyword evidence="15 17" id="KW-0624">Polysaccharide degradation</keyword>
<accession>A0A5N5QNG4</accession>
<evidence type="ECO:0000256" key="8">
    <source>
        <dbReference type="ARBA" id="ARBA00023001"/>
    </source>
</evidence>
<feature type="region of interest" description="Disordered" evidence="18">
    <location>
        <begin position="497"/>
        <end position="518"/>
    </location>
</feature>
<evidence type="ECO:0000256" key="18">
    <source>
        <dbReference type="SAM" id="MobiDB-lite"/>
    </source>
</evidence>
<keyword evidence="6" id="KW-0732">Signal</keyword>
<dbReference type="EC" id="1.14.99.56" evidence="17"/>
<evidence type="ECO:0000256" key="1">
    <source>
        <dbReference type="ARBA" id="ARBA00004141"/>
    </source>
</evidence>
<protein>
    <recommendedName>
        <fullName evidence="17">AA9 family lytic polysaccharide monooxygenase</fullName>
        <ecNumber evidence="17">1.14.99.56</ecNumber>
    </recommendedName>
    <alternativeName>
        <fullName evidence="17">Endo-beta-1,4-glucanase</fullName>
    </alternativeName>
    <alternativeName>
        <fullName evidence="17">Glycosyl hydrolase 61 family protein</fullName>
    </alternativeName>
</protein>
<evidence type="ECO:0000256" key="14">
    <source>
        <dbReference type="ARBA" id="ARBA00023277"/>
    </source>
</evidence>
<evidence type="ECO:0000256" key="12">
    <source>
        <dbReference type="ARBA" id="ARBA00023136"/>
    </source>
</evidence>
<keyword evidence="14 17" id="KW-0119">Carbohydrate metabolism</keyword>
<keyword evidence="4 19" id="KW-0812">Transmembrane</keyword>
<dbReference type="InterPro" id="IPR035971">
    <property type="entry name" value="CBD_sf"/>
</dbReference>
<keyword evidence="22" id="KW-1185">Reference proteome</keyword>
<comment type="function">
    <text evidence="17">Lytic polysaccharide monooxygenase (LMPO) that depolymerizes crystalline and amorphous polysaccharides via the oxidation of scissile alpha- or beta-(1-4)-glycosidic bonds, yielding C1 and/or C4 oxidation products. Catalysis by LPMOs requires the reduction of the active-site copper from Cu(II) to Cu(I) by a reducing agent and H(2)O(2) or O(2) as a cosubstrate.</text>
</comment>
<evidence type="ECO:0000256" key="4">
    <source>
        <dbReference type="ARBA" id="ARBA00022692"/>
    </source>
</evidence>
<evidence type="ECO:0000256" key="2">
    <source>
        <dbReference type="ARBA" id="ARBA00004613"/>
    </source>
</evidence>
<dbReference type="InterPro" id="IPR049892">
    <property type="entry name" value="AA9"/>
</dbReference>
<evidence type="ECO:0000256" key="15">
    <source>
        <dbReference type="ARBA" id="ARBA00023326"/>
    </source>
</evidence>
<name>A0A5N5QNG4_9AGAM</name>
<keyword evidence="12 19" id="KW-0472">Membrane</keyword>
<feature type="transmembrane region" description="Helical" evidence="19">
    <location>
        <begin position="29"/>
        <end position="49"/>
    </location>
</feature>
<evidence type="ECO:0000313" key="22">
    <source>
        <dbReference type="Proteomes" id="UP000383932"/>
    </source>
</evidence>
<dbReference type="CDD" id="cd21175">
    <property type="entry name" value="LPMO_AA9"/>
    <property type="match status" value="1"/>
</dbReference>
<dbReference type="Gene3D" id="2.70.50.70">
    <property type="match status" value="1"/>
</dbReference>
<dbReference type="SUPFAM" id="SSF57180">
    <property type="entry name" value="Cellulose-binding domain"/>
    <property type="match status" value="1"/>
</dbReference>
<sequence>MRDRALVPSLLTAFRTLVPEPKNRIPLTWTNSHLVILPIIPLLVLSYLARRPQTRFLRLAVLPLSVWSTLSAAYTYEWMNPVYNVYNFASGLWGMYALVKSMELAFAPHGRLKIGEIEPGVSKVPASNGRASTVDNESSKRPTAWYTAYRGFLDACELLSSMRGVGWDYGTGTDIYIPSEYRPTETKLFLQSTFWSTIGYFLLLDFIDTSFKLIPGISSPLGGSIFFAELSPVPRAMVSTALHFATGVAFIAGFNMCYGILTLICVSWGQLPSAWPPVMERPWATTSLHDFWGRRWHQLLRQTFLVGGGYPLAFILENIIGTLFNRRAGRKAGLLGLVFGAFTASGLFHMLAMYAMGRGIEWRVVGFFSAQAVALAVERTWKAITGRRVDGWWGRAWAYLWVVGGGQWCLDAWHRRGLGGGMVIPPFLSPTRLIILPLLLGIPGGWARTTIQRAPAVEAAPKPSLSTCPMLVVVMLVEDVESCDYPAIAEASQEPRTFSAGDESFSVRQSPVPSHDMAERTDNPAIVWNLAYALGCGNSAQPSFKTPLSAYTPNMKPQAIAASLALLSAQAAAHTIFQELYVNGVSAGHLTGIRHPSFNGPITDVTSNDVICNGGVNPLVTPFDKTVIDVPAGATITHEWHHGLNGADPSDGDDPIATSHLGPVMVYLAKVPDATQETVTGLKWFKIAEDGLDSSGQWGVNRLLNNGGKATAVIPKCIPSGNYFLRAEIIALHGASTYPGAQLYMECAQINVTGGGSASPATVSFPGAYAGTDPGITINVSERGLITMYTFTDILKQIYYPPVTNYTIPGPRPFTCDGASTAAATTTTTTKATTSTTSTTSKTTTTSTSSAAASTSTGTVAQYGQCGGIGWTGATTCASGYTCTKLNDYYYQCL</sequence>
<feature type="transmembrane region" description="Helical" evidence="19">
    <location>
        <begin position="56"/>
        <end position="76"/>
    </location>
</feature>
<keyword evidence="7 19" id="KW-1133">Transmembrane helix</keyword>
<feature type="transmembrane region" description="Helical" evidence="19">
    <location>
        <begin position="332"/>
        <end position="354"/>
    </location>
</feature>
<dbReference type="Pfam" id="PF03443">
    <property type="entry name" value="AA9"/>
    <property type="match status" value="1"/>
</dbReference>
<evidence type="ECO:0000256" key="5">
    <source>
        <dbReference type="ARBA" id="ARBA00022723"/>
    </source>
</evidence>
<dbReference type="GO" id="GO:0005576">
    <property type="term" value="C:extracellular region"/>
    <property type="evidence" value="ECO:0007669"/>
    <property type="project" value="UniProtKB-SubCell"/>
</dbReference>
<feature type="region of interest" description="Disordered" evidence="18">
    <location>
        <begin position="827"/>
        <end position="850"/>
    </location>
</feature>
<dbReference type="GO" id="GO:0016740">
    <property type="term" value="F:transferase activity"/>
    <property type="evidence" value="ECO:0007669"/>
    <property type="project" value="UniProtKB-KW"/>
</dbReference>
<keyword evidence="11" id="KW-0503">Monooxygenase</keyword>
<evidence type="ECO:0000256" key="16">
    <source>
        <dbReference type="ARBA" id="ARBA00044502"/>
    </source>
</evidence>
<evidence type="ECO:0000256" key="10">
    <source>
        <dbReference type="ARBA" id="ARBA00023008"/>
    </source>
</evidence>
<evidence type="ECO:0000256" key="13">
    <source>
        <dbReference type="ARBA" id="ARBA00023157"/>
    </source>
</evidence>
<dbReference type="GO" id="GO:0008810">
    <property type="term" value="F:cellulase activity"/>
    <property type="evidence" value="ECO:0007669"/>
    <property type="project" value="UniProtKB-UniRule"/>
</dbReference>
<dbReference type="PANTHER" id="PTHR33353:SF17">
    <property type="entry name" value="ENDO-BETA-1,4-GLUCANASE D"/>
    <property type="match status" value="1"/>
</dbReference>
<evidence type="ECO:0000256" key="3">
    <source>
        <dbReference type="ARBA" id="ARBA00022525"/>
    </source>
</evidence>
<dbReference type="InterPro" id="IPR000254">
    <property type="entry name" value="CBD"/>
</dbReference>
<dbReference type="Proteomes" id="UP000383932">
    <property type="component" value="Unassembled WGS sequence"/>
</dbReference>
<comment type="similarity">
    <text evidence="16">Belongs to the polysaccharide monooxygenase AA9 family.</text>
</comment>
<keyword evidence="10" id="KW-0186">Copper</keyword>
<comment type="domain">
    <text evidence="17">Has a modular structure: an endo-beta-1,4-glucanase catalytic module at the N-terminus, a linker rich in serines and threonines, and a C-terminal carbohydrate-binding module (CBM).</text>
</comment>
<evidence type="ECO:0000256" key="19">
    <source>
        <dbReference type="SAM" id="Phobius"/>
    </source>
</evidence>
<evidence type="ECO:0000256" key="17">
    <source>
        <dbReference type="RuleBase" id="RU368122"/>
    </source>
</evidence>
<evidence type="ECO:0000313" key="21">
    <source>
        <dbReference type="EMBL" id="KAB5593103.1"/>
    </source>
</evidence>
<proteinExistence type="inferred from homology"/>
<dbReference type="GO" id="GO:0030245">
    <property type="term" value="P:cellulose catabolic process"/>
    <property type="evidence" value="ECO:0007669"/>
    <property type="project" value="UniProtKB-UniRule"/>
</dbReference>
<dbReference type="InterPro" id="IPR032805">
    <property type="entry name" value="Wax_synthase_dom"/>
</dbReference>
<comment type="caution">
    <text evidence="21">The sequence shown here is derived from an EMBL/GenBank/DDBJ whole genome shotgun (WGS) entry which is preliminary data.</text>
</comment>
<dbReference type="GO" id="GO:0030248">
    <property type="term" value="F:cellulose binding"/>
    <property type="evidence" value="ECO:0007669"/>
    <property type="project" value="UniProtKB-UniRule"/>
</dbReference>
<evidence type="ECO:0000256" key="11">
    <source>
        <dbReference type="ARBA" id="ARBA00023033"/>
    </source>
</evidence>
<dbReference type="EMBL" id="SSOP01000046">
    <property type="protein sequence ID" value="KAB5593103.1"/>
    <property type="molecule type" value="Genomic_DNA"/>
</dbReference>
<feature type="transmembrane region" description="Helical" evidence="19">
    <location>
        <begin position="242"/>
        <end position="269"/>
    </location>
</feature>
<evidence type="ECO:0000256" key="7">
    <source>
        <dbReference type="ARBA" id="ARBA00022989"/>
    </source>
</evidence>
<comment type="subcellular location">
    <subcellularLocation>
        <location evidence="1">Membrane</location>
        <topology evidence="1">Multi-pass membrane protein</topology>
    </subcellularLocation>
    <subcellularLocation>
        <location evidence="2 17">Secreted</location>
    </subcellularLocation>
</comment>
<dbReference type="GO" id="GO:0046872">
    <property type="term" value="F:metal ion binding"/>
    <property type="evidence" value="ECO:0007669"/>
    <property type="project" value="UniProtKB-KW"/>
</dbReference>
<keyword evidence="8 17" id="KW-0136">Cellulose degradation</keyword>
<evidence type="ECO:0000259" key="20">
    <source>
        <dbReference type="PROSITE" id="PS51164"/>
    </source>
</evidence>
<dbReference type="Pfam" id="PF00734">
    <property type="entry name" value="CBM_1"/>
    <property type="match status" value="1"/>
</dbReference>
<feature type="transmembrane region" description="Helical" evidence="19">
    <location>
        <begin position="82"/>
        <end position="99"/>
    </location>
</feature>
<feature type="domain" description="CBM1" evidence="20">
    <location>
        <begin position="858"/>
        <end position="894"/>
    </location>
</feature>
<dbReference type="InterPro" id="IPR005103">
    <property type="entry name" value="AA9_LPMO"/>
</dbReference>